<keyword evidence="2" id="KW-1185">Reference proteome</keyword>
<accession>A0A448WMA5</accession>
<sequence length="154" mass="17163">MNFPVKQSTAGQEESALVFWWNRLWWNLFIKHFHSKCSQIDALGELTRQLKNRFSTESKTPHQILASSLAFSQMDPYKSPAVSSQRVSDFRRLELTSPAPARFGQDLESQRIGLNSYEVGGAATQAAASMDGYNQALLNLKVSGTPCCTNFALS</sequence>
<organism evidence="1 2">
    <name type="scientific">Protopolystoma xenopodis</name>
    <dbReference type="NCBI Taxonomy" id="117903"/>
    <lineage>
        <taxon>Eukaryota</taxon>
        <taxon>Metazoa</taxon>
        <taxon>Spiralia</taxon>
        <taxon>Lophotrochozoa</taxon>
        <taxon>Platyhelminthes</taxon>
        <taxon>Monogenea</taxon>
        <taxon>Polyopisthocotylea</taxon>
        <taxon>Polystomatidea</taxon>
        <taxon>Polystomatidae</taxon>
        <taxon>Protopolystoma</taxon>
    </lineage>
</organism>
<comment type="caution">
    <text evidence="1">The sequence shown here is derived from an EMBL/GenBank/DDBJ whole genome shotgun (WGS) entry which is preliminary data.</text>
</comment>
<dbReference type="Proteomes" id="UP000784294">
    <property type="component" value="Unassembled WGS sequence"/>
</dbReference>
<dbReference type="AlphaFoldDB" id="A0A448WMA5"/>
<protein>
    <submittedName>
        <fullName evidence="1">Uncharacterized protein</fullName>
    </submittedName>
</protein>
<proteinExistence type="predicted"/>
<evidence type="ECO:0000313" key="2">
    <source>
        <dbReference type="Proteomes" id="UP000784294"/>
    </source>
</evidence>
<evidence type="ECO:0000313" key="1">
    <source>
        <dbReference type="EMBL" id="VEL15369.1"/>
    </source>
</evidence>
<gene>
    <name evidence="1" type="ORF">PXEA_LOCUS8809</name>
</gene>
<name>A0A448WMA5_9PLAT</name>
<reference evidence="1" key="1">
    <citation type="submission" date="2018-11" db="EMBL/GenBank/DDBJ databases">
        <authorList>
            <consortium name="Pathogen Informatics"/>
        </authorList>
    </citation>
    <scope>NUCLEOTIDE SEQUENCE</scope>
</reference>
<dbReference type="EMBL" id="CAAALY010024363">
    <property type="protein sequence ID" value="VEL15369.1"/>
    <property type="molecule type" value="Genomic_DNA"/>
</dbReference>